<keyword evidence="2 12" id="KW-0004">4Fe-4S</keyword>
<evidence type="ECO:0000256" key="10">
    <source>
        <dbReference type="ARBA" id="ARBA00023239"/>
    </source>
</evidence>
<dbReference type="Gene3D" id="1.10.1670.10">
    <property type="entry name" value="Helix-hairpin-Helix base-excision DNA repair enzymes (C-terminal)"/>
    <property type="match status" value="1"/>
</dbReference>
<dbReference type="GO" id="GO:0046872">
    <property type="term" value="F:metal ion binding"/>
    <property type="evidence" value="ECO:0007669"/>
    <property type="project" value="UniProtKB-KW"/>
</dbReference>
<evidence type="ECO:0000259" key="13">
    <source>
        <dbReference type="SMART" id="SM00478"/>
    </source>
</evidence>
<evidence type="ECO:0000256" key="7">
    <source>
        <dbReference type="ARBA" id="ARBA00023014"/>
    </source>
</evidence>
<evidence type="ECO:0000256" key="12">
    <source>
        <dbReference type="HAMAP-Rule" id="MF_00942"/>
    </source>
</evidence>
<keyword evidence="14" id="KW-0255">Endonuclease</keyword>
<comment type="function">
    <text evidence="12">DNA repair enzyme that has both DNA N-glycosylase activity and AP-lyase activity. The DNA N-glycosylase activity releases various damaged pyrimidines from DNA by cleaving the N-glycosidic bond, leaving an AP (apurinic/apyrimidinic) site. The AP-lyase activity cleaves the phosphodiester bond 3' to the AP site by a beta-elimination, leaving a 3'-terminal unsaturated sugar and a product with a terminal 5'-phosphate.</text>
</comment>
<feature type="binding site" evidence="12">
    <location>
        <position position="207"/>
    </location>
    <ligand>
        <name>[4Fe-4S] cluster</name>
        <dbReference type="ChEBI" id="CHEBI:49883"/>
    </ligand>
</feature>
<dbReference type="InterPro" id="IPR004036">
    <property type="entry name" value="Endonuclease-III-like_CS2"/>
</dbReference>
<feature type="domain" description="HhH-GPD" evidence="13">
    <location>
        <begin position="42"/>
        <end position="189"/>
    </location>
</feature>
<evidence type="ECO:0000256" key="6">
    <source>
        <dbReference type="ARBA" id="ARBA00023004"/>
    </source>
</evidence>
<evidence type="ECO:0000256" key="4">
    <source>
        <dbReference type="ARBA" id="ARBA00022763"/>
    </source>
</evidence>
<keyword evidence="9 12" id="KW-0234">DNA repair</keyword>
<dbReference type="PANTHER" id="PTHR10359:SF18">
    <property type="entry name" value="ENDONUCLEASE III"/>
    <property type="match status" value="1"/>
</dbReference>
<dbReference type="FunFam" id="1.10.1670.10:FF:000001">
    <property type="entry name" value="Endonuclease III"/>
    <property type="match status" value="1"/>
</dbReference>
<dbReference type="GO" id="GO:0140078">
    <property type="term" value="F:class I DNA-(apurinic or apyrimidinic site) endonuclease activity"/>
    <property type="evidence" value="ECO:0007669"/>
    <property type="project" value="UniProtKB-EC"/>
</dbReference>
<dbReference type="AlphaFoldDB" id="A0A1X0XZB3"/>
<dbReference type="PROSITE" id="PS01155">
    <property type="entry name" value="ENDONUCLEASE_III_2"/>
    <property type="match status" value="1"/>
</dbReference>
<comment type="catalytic activity">
    <reaction evidence="12">
        <text>2'-deoxyribonucleotide-(2'-deoxyribose 5'-phosphate)-2'-deoxyribonucleotide-DNA = a 3'-end 2'-deoxyribonucleotide-(2,3-dehydro-2,3-deoxyribose 5'-phosphate)-DNA + a 5'-end 5'-phospho-2'-deoxyribonucleoside-DNA + H(+)</text>
        <dbReference type="Rhea" id="RHEA:66592"/>
        <dbReference type="Rhea" id="RHEA-COMP:13180"/>
        <dbReference type="Rhea" id="RHEA-COMP:16897"/>
        <dbReference type="Rhea" id="RHEA-COMP:17067"/>
        <dbReference type="ChEBI" id="CHEBI:15378"/>
        <dbReference type="ChEBI" id="CHEBI:136412"/>
        <dbReference type="ChEBI" id="CHEBI:157695"/>
        <dbReference type="ChEBI" id="CHEBI:167181"/>
        <dbReference type="EC" id="4.2.99.18"/>
    </reaction>
</comment>
<dbReference type="InterPro" id="IPR003265">
    <property type="entry name" value="HhH-GPD_domain"/>
</dbReference>
<evidence type="ECO:0000256" key="11">
    <source>
        <dbReference type="ARBA" id="ARBA00023295"/>
    </source>
</evidence>
<reference evidence="14 15" key="1">
    <citation type="submission" date="2017-03" db="EMBL/GenBank/DDBJ databases">
        <title>Genome sequence of Geothermobacter sp. EPR-M, Deep-Sea Iron Reducer.</title>
        <authorList>
            <person name="Tully B."/>
            <person name="Savalia P."/>
            <person name="Abuyen K."/>
            <person name="Baughan C."/>
            <person name="Romero E."/>
            <person name="Ronkowski C."/>
            <person name="Torres B."/>
            <person name="Tremblay J."/>
            <person name="Trujillo A."/>
            <person name="Tyler M."/>
            <person name="Perez-Rodriguez I."/>
            <person name="Amend J."/>
        </authorList>
    </citation>
    <scope>NUCLEOTIDE SEQUENCE [LARGE SCALE GENOMIC DNA]</scope>
    <source>
        <strain evidence="14 15">EPR-M</strain>
    </source>
</reference>
<dbReference type="GO" id="GO:0019104">
    <property type="term" value="F:DNA N-glycosylase activity"/>
    <property type="evidence" value="ECO:0007669"/>
    <property type="project" value="UniProtKB-UniRule"/>
</dbReference>
<keyword evidence="15" id="KW-1185">Reference proteome</keyword>
<accession>A0A1X0XZB3</accession>
<evidence type="ECO:0000313" key="14">
    <source>
        <dbReference type="EMBL" id="ORJ58243.1"/>
    </source>
</evidence>
<evidence type="ECO:0000256" key="5">
    <source>
        <dbReference type="ARBA" id="ARBA00022801"/>
    </source>
</evidence>
<dbReference type="Pfam" id="PF00633">
    <property type="entry name" value="HHH"/>
    <property type="match status" value="1"/>
</dbReference>
<dbReference type="InterPro" id="IPR023170">
    <property type="entry name" value="HhH_base_excis_C"/>
</dbReference>
<proteinExistence type="inferred from homology"/>
<gene>
    <name evidence="12" type="primary">nth</name>
    <name evidence="14" type="ORF">B5V00_12330</name>
</gene>
<dbReference type="EC" id="4.2.99.18" evidence="12"/>
<organism evidence="14 15">
    <name type="scientific">Geothermobacter hydrogeniphilus</name>
    <dbReference type="NCBI Taxonomy" id="1969733"/>
    <lineage>
        <taxon>Bacteria</taxon>
        <taxon>Pseudomonadati</taxon>
        <taxon>Thermodesulfobacteriota</taxon>
        <taxon>Desulfuromonadia</taxon>
        <taxon>Desulfuromonadales</taxon>
        <taxon>Geothermobacteraceae</taxon>
        <taxon>Geothermobacter</taxon>
    </lineage>
</organism>
<dbReference type="PIRSF" id="PIRSF001435">
    <property type="entry name" value="Nth"/>
    <property type="match status" value="1"/>
</dbReference>
<comment type="similarity">
    <text evidence="1 12">Belongs to the Nth/MutY family.</text>
</comment>
<dbReference type="NCBIfam" id="TIGR01083">
    <property type="entry name" value="nth"/>
    <property type="match status" value="1"/>
</dbReference>
<dbReference type="GO" id="GO:0003677">
    <property type="term" value="F:DNA binding"/>
    <property type="evidence" value="ECO:0007669"/>
    <property type="project" value="UniProtKB-UniRule"/>
</dbReference>
<dbReference type="InterPro" id="IPR005759">
    <property type="entry name" value="Nth"/>
</dbReference>
<evidence type="ECO:0000256" key="9">
    <source>
        <dbReference type="ARBA" id="ARBA00023204"/>
    </source>
</evidence>
<evidence type="ECO:0000256" key="1">
    <source>
        <dbReference type="ARBA" id="ARBA00008343"/>
    </source>
</evidence>
<keyword evidence="5 12" id="KW-0378">Hydrolase</keyword>
<dbReference type="InterPro" id="IPR011257">
    <property type="entry name" value="DNA_glycosylase"/>
</dbReference>
<feature type="binding site" evidence="12">
    <location>
        <position position="198"/>
    </location>
    <ligand>
        <name>[4Fe-4S] cluster</name>
        <dbReference type="ChEBI" id="CHEBI:49883"/>
    </ligand>
</feature>
<dbReference type="GO" id="GO:0006285">
    <property type="term" value="P:base-excision repair, AP site formation"/>
    <property type="evidence" value="ECO:0007669"/>
    <property type="project" value="TreeGrafter"/>
</dbReference>
<evidence type="ECO:0000256" key="8">
    <source>
        <dbReference type="ARBA" id="ARBA00023125"/>
    </source>
</evidence>
<dbReference type="EMBL" id="NAAD01000016">
    <property type="protein sequence ID" value="ORJ58243.1"/>
    <property type="molecule type" value="Genomic_DNA"/>
</dbReference>
<dbReference type="SUPFAM" id="SSF48150">
    <property type="entry name" value="DNA-glycosylase"/>
    <property type="match status" value="1"/>
</dbReference>
<evidence type="ECO:0000313" key="15">
    <source>
        <dbReference type="Proteomes" id="UP000193136"/>
    </source>
</evidence>
<dbReference type="Pfam" id="PF00730">
    <property type="entry name" value="HhH-GPD"/>
    <property type="match status" value="1"/>
</dbReference>
<keyword evidence="3 12" id="KW-0479">Metal-binding</keyword>
<dbReference type="HAMAP" id="MF_00942">
    <property type="entry name" value="Nth"/>
    <property type="match status" value="1"/>
</dbReference>
<keyword evidence="4 12" id="KW-0227">DNA damage</keyword>
<dbReference type="CDD" id="cd00056">
    <property type="entry name" value="ENDO3c"/>
    <property type="match status" value="1"/>
</dbReference>
<dbReference type="FunFam" id="1.10.340.30:FF:000001">
    <property type="entry name" value="Endonuclease III"/>
    <property type="match status" value="1"/>
</dbReference>
<sequence>MRTLTGRDAAIVLLERLEQVYPEAECALNYRNPWQLLVATMLSAQCTDVRVNLVTPSLFERFPSPEAMADADLVEVEALIRSTGFFRNKAKNLISCAAILSTEHDGEVPADLEQLVALPGVGRKTANVVLGNAFGIPGMVVDTHVKRLAGRFGWTRAEDPVKIEKDLQQLLPEERWTRTGHTLIAHGRALCKAPTPVCSACPIADGCPRRGVTCSK</sequence>
<evidence type="ECO:0000256" key="3">
    <source>
        <dbReference type="ARBA" id="ARBA00022723"/>
    </source>
</evidence>
<dbReference type="Gene3D" id="1.10.340.30">
    <property type="entry name" value="Hypothetical protein, domain 2"/>
    <property type="match status" value="1"/>
</dbReference>
<dbReference type="GO" id="GO:0051539">
    <property type="term" value="F:4 iron, 4 sulfur cluster binding"/>
    <property type="evidence" value="ECO:0007669"/>
    <property type="project" value="UniProtKB-UniRule"/>
</dbReference>
<keyword evidence="6 12" id="KW-0408">Iron</keyword>
<keyword evidence="8 12" id="KW-0238">DNA-binding</keyword>
<dbReference type="Proteomes" id="UP000193136">
    <property type="component" value="Unassembled WGS sequence"/>
</dbReference>
<keyword evidence="7 12" id="KW-0411">Iron-sulfur</keyword>
<name>A0A1X0XZB3_9BACT</name>
<dbReference type="STRING" id="1969733.B5V00_12330"/>
<keyword evidence="11 12" id="KW-0326">Glycosidase</keyword>
<comment type="cofactor">
    <cofactor evidence="12">
        <name>[4Fe-4S] cluster</name>
        <dbReference type="ChEBI" id="CHEBI:49883"/>
    </cofactor>
    <text evidence="12">Binds 1 [4Fe-4S] cluster.</text>
</comment>
<keyword evidence="10 12" id="KW-0456">Lyase</keyword>
<feature type="binding site" evidence="12">
    <location>
        <position position="191"/>
    </location>
    <ligand>
        <name>[4Fe-4S] cluster</name>
        <dbReference type="ChEBI" id="CHEBI:49883"/>
    </ligand>
</feature>
<dbReference type="OrthoDB" id="9800977at2"/>
<feature type="binding site" evidence="12">
    <location>
        <position position="201"/>
    </location>
    <ligand>
        <name>[4Fe-4S] cluster</name>
        <dbReference type="ChEBI" id="CHEBI:49883"/>
    </ligand>
</feature>
<dbReference type="InterPro" id="IPR000445">
    <property type="entry name" value="HhH_motif"/>
</dbReference>
<evidence type="ECO:0000256" key="2">
    <source>
        <dbReference type="ARBA" id="ARBA00022485"/>
    </source>
</evidence>
<protein>
    <recommendedName>
        <fullName evidence="12">Endonuclease III</fullName>
        <ecNumber evidence="12">4.2.99.18</ecNumber>
    </recommendedName>
    <alternativeName>
        <fullName evidence="12">DNA-(apurinic or apyrimidinic site) lyase</fullName>
    </alternativeName>
</protein>
<dbReference type="PANTHER" id="PTHR10359">
    <property type="entry name" value="A/G-SPECIFIC ADENINE GLYCOSYLASE/ENDONUCLEASE III"/>
    <property type="match status" value="1"/>
</dbReference>
<comment type="caution">
    <text evidence="14">The sequence shown here is derived from an EMBL/GenBank/DDBJ whole genome shotgun (WGS) entry which is preliminary data.</text>
</comment>
<dbReference type="SMART" id="SM00478">
    <property type="entry name" value="ENDO3c"/>
    <property type="match status" value="1"/>
</dbReference>
<keyword evidence="14" id="KW-0540">Nuclease</keyword>
<dbReference type="RefSeq" id="WP_085011112.1">
    <property type="nucleotide sequence ID" value="NZ_NAAD01000016.1"/>
</dbReference>